<evidence type="ECO:0000313" key="13">
    <source>
        <dbReference type="Proteomes" id="UP000184356"/>
    </source>
</evidence>
<feature type="transmembrane region" description="Helical" evidence="10">
    <location>
        <begin position="383"/>
        <end position="407"/>
    </location>
</feature>
<feature type="compositionally biased region" description="Basic and acidic residues" evidence="9">
    <location>
        <begin position="516"/>
        <end position="536"/>
    </location>
</feature>
<keyword evidence="2 8" id="KW-0813">Transport</keyword>
<feature type="region of interest" description="Disordered" evidence="9">
    <location>
        <begin position="506"/>
        <end position="552"/>
    </location>
</feature>
<reference evidence="13" key="1">
    <citation type="journal article" date="2017" name="Genome Biol.">
        <title>Comparative genomics reveals high biological diversity and specific adaptations in the industrially and medically important fungal genus Aspergillus.</title>
        <authorList>
            <person name="de Vries R.P."/>
            <person name="Riley R."/>
            <person name="Wiebenga A."/>
            <person name="Aguilar-Osorio G."/>
            <person name="Amillis S."/>
            <person name="Uchima C.A."/>
            <person name="Anderluh G."/>
            <person name="Asadollahi M."/>
            <person name="Askin M."/>
            <person name="Barry K."/>
            <person name="Battaglia E."/>
            <person name="Bayram O."/>
            <person name="Benocci T."/>
            <person name="Braus-Stromeyer S.A."/>
            <person name="Caldana C."/>
            <person name="Canovas D."/>
            <person name="Cerqueira G.C."/>
            <person name="Chen F."/>
            <person name="Chen W."/>
            <person name="Choi C."/>
            <person name="Clum A."/>
            <person name="Dos Santos R.A."/>
            <person name="Damasio A.R."/>
            <person name="Diallinas G."/>
            <person name="Emri T."/>
            <person name="Fekete E."/>
            <person name="Flipphi M."/>
            <person name="Freyberg S."/>
            <person name="Gallo A."/>
            <person name="Gournas C."/>
            <person name="Habgood R."/>
            <person name="Hainaut M."/>
            <person name="Harispe M.L."/>
            <person name="Henrissat B."/>
            <person name="Hilden K.S."/>
            <person name="Hope R."/>
            <person name="Hossain A."/>
            <person name="Karabika E."/>
            <person name="Karaffa L."/>
            <person name="Karanyi Z."/>
            <person name="Krasevec N."/>
            <person name="Kuo A."/>
            <person name="Kusch H."/>
            <person name="LaButti K."/>
            <person name="Lagendijk E.L."/>
            <person name="Lapidus A."/>
            <person name="Levasseur A."/>
            <person name="Lindquist E."/>
            <person name="Lipzen A."/>
            <person name="Logrieco A.F."/>
            <person name="MacCabe A."/>
            <person name="Maekelae M.R."/>
            <person name="Malavazi I."/>
            <person name="Melin P."/>
            <person name="Meyer V."/>
            <person name="Mielnichuk N."/>
            <person name="Miskei M."/>
            <person name="Molnar A.P."/>
            <person name="Mule G."/>
            <person name="Ngan C.Y."/>
            <person name="Orejas M."/>
            <person name="Orosz E."/>
            <person name="Ouedraogo J.P."/>
            <person name="Overkamp K.M."/>
            <person name="Park H.-S."/>
            <person name="Perrone G."/>
            <person name="Piumi F."/>
            <person name="Punt P.J."/>
            <person name="Ram A.F."/>
            <person name="Ramon A."/>
            <person name="Rauscher S."/>
            <person name="Record E."/>
            <person name="Riano-Pachon D.M."/>
            <person name="Robert V."/>
            <person name="Roehrig J."/>
            <person name="Ruller R."/>
            <person name="Salamov A."/>
            <person name="Salih N.S."/>
            <person name="Samson R.A."/>
            <person name="Sandor E."/>
            <person name="Sanguinetti M."/>
            <person name="Schuetze T."/>
            <person name="Sepcic K."/>
            <person name="Shelest E."/>
            <person name="Sherlock G."/>
            <person name="Sophianopoulou V."/>
            <person name="Squina F.M."/>
            <person name="Sun H."/>
            <person name="Susca A."/>
            <person name="Todd R.B."/>
            <person name="Tsang A."/>
            <person name="Unkles S.E."/>
            <person name="van de Wiele N."/>
            <person name="van Rossen-Uffink D."/>
            <person name="Oliveira J.V."/>
            <person name="Vesth T.C."/>
            <person name="Visser J."/>
            <person name="Yu J.-H."/>
            <person name="Zhou M."/>
            <person name="Andersen M.R."/>
            <person name="Archer D.B."/>
            <person name="Baker S.E."/>
            <person name="Benoit I."/>
            <person name="Brakhage A.A."/>
            <person name="Braus G.H."/>
            <person name="Fischer R."/>
            <person name="Frisvad J.C."/>
            <person name="Goldman G.H."/>
            <person name="Houbraken J."/>
            <person name="Oakley B."/>
            <person name="Pocsi I."/>
            <person name="Scazzocchio C."/>
            <person name="Seiboth B."/>
            <person name="vanKuyk P.A."/>
            <person name="Wortman J."/>
            <person name="Dyer P.S."/>
            <person name="Grigoriev I.V."/>
        </authorList>
    </citation>
    <scope>NUCLEOTIDE SEQUENCE [LARGE SCALE GENOMIC DNA]</scope>
    <source>
        <strain evidence="13">CBS 593.65</strain>
    </source>
</reference>
<evidence type="ECO:0000256" key="3">
    <source>
        <dbReference type="ARBA" id="ARBA00022692"/>
    </source>
</evidence>
<evidence type="ECO:0000256" key="4">
    <source>
        <dbReference type="ARBA" id="ARBA00022989"/>
    </source>
</evidence>
<keyword evidence="3 8" id="KW-0812">Transmembrane</keyword>
<evidence type="ECO:0000313" key="12">
    <source>
        <dbReference type="EMBL" id="OJJ57319.1"/>
    </source>
</evidence>
<evidence type="ECO:0000259" key="11">
    <source>
        <dbReference type="Pfam" id="PF07885"/>
    </source>
</evidence>
<proteinExistence type="inferred from homology"/>
<dbReference type="Proteomes" id="UP000184356">
    <property type="component" value="Unassembled WGS sequence"/>
</dbReference>
<keyword evidence="6 10" id="KW-0472">Membrane</keyword>
<feature type="transmembrane region" description="Helical" evidence="10">
    <location>
        <begin position="47"/>
        <end position="74"/>
    </location>
</feature>
<dbReference type="STRING" id="1036612.A0A1L9TD02"/>
<dbReference type="Gene3D" id="1.10.287.70">
    <property type="match status" value="2"/>
</dbReference>
<organism evidence="12 13">
    <name type="scientific">Aspergillus sydowii CBS 593.65</name>
    <dbReference type="NCBI Taxonomy" id="1036612"/>
    <lineage>
        <taxon>Eukaryota</taxon>
        <taxon>Fungi</taxon>
        <taxon>Dikarya</taxon>
        <taxon>Ascomycota</taxon>
        <taxon>Pezizomycotina</taxon>
        <taxon>Eurotiomycetes</taxon>
        <taxon>Eurotiomycetidae</taxon>
        <taxon>Eurotiales</taxon>
        <taxon>Aspergillaceae</taxon>
        <taxon>Aspergillus</taxon>
        <taxon>Aspergillus subgen. Nidulantes</taxon>
    </lineage>
</organism>
<dbReference type="EMBL" id="KV878588">
    <property type="protein sequence ID" value="OJJ57319.1"/>
    <property type="molecule type" value="Genomic_DNA"/>
</dbReference>
<evidence type="ECO:0000256" key="7">
    <source>
        <dbReference type="ARBA" id="ARBA00023303"/>
    </source>
</evidence>
<dbReference type="GeneID" id="63755896"/>
<keyword evidence="5 8" id="KW-0406">Ion transport</keyword>
<feature type="transmembrane region" description="Helical" evidence="10">
    <location>
        <begin position="102"/>
        <end position="121"/>
    </location>
</feature>
<feature type="transmembrane region" description="Helical" evidence="10">
    <location>
        <begin position="271"/>
        <end position="289"/>
    </location>
</feature>
<feature type="domain" description="Potassium channel" evidence="11">
    <location>
        <begin position="395"/>
        <end position="466"/>
    </location>
</feature>
<keyword evidence="4 10" id="KW-1133">Transmembrane helix</keyword>
<feature type="transmembrane region" description="Helical" evidence="10">
    <location>
        <begin position="128"/>
        <end position="152"/>
    </location>
</feature>
<dbReference type="PANTHER" id="PTHR11003">
    <property type="entry name" value="POTASSIUM CHANNEL, SUBFAMILY K"/>
    <property type="match status" value="1"/>
</dbReference>
<dbReference type="RefSeq" id="XP_040701125.1">
    <property type="nucleotide sequence ID" value="XM_040839823.1"/>
</dbReference>
<dbReference type="VEuPathDB" id="FungiDB:ASPSYDRAFT_1049955"/>
<evidence type="ECO:0000256" key="10">
    <source>
        <dbReference type="SAM" id="Phobius"/>
    </source>
</evidence>
<dbReference type="GO" id="GO:0030322">
    <property type="term" value="P:stabilization of membrane potential"/>
    <property type="evidence" value="ECO:0007669"/>
    <property type="project" value="TreeGrafter"/>
</dbReference>
<dbReference type="AlphaFoldDB" id="A0A1L9TD02"/>
<comment type="similarity">
    <text evidence="8">Belongs to the two pore domain potassium channel (TC 1.A.1.8) family.</text>
</comment>
<dbReference type="InterPro" id="IPR013099">
    <property type="entry name" value="K_chnl_dom"/>
</dbReference>
<evidence type="ECO:0000256" key="5">
    <source>
        <dbReference type="ARBA" id="ARBA00023065"/>
    </source>
</evidence>
<feature type="domain" description="Potassium channel" evidence="11">
    <location>
        <begin position="222"/>
        <end position="294"/>
    </location>
</feature>
<feature type="compositionally biased region" description="Basic and acidic residues" evidence="9">
    <location>
        <begin position="10"/>
        <end position="23"/>
    </location>
</feature>
<feature type="transmembrane region" description="Helical" evidence="10">
    <location>
        <begin position="172"/>
        <end position="199"/>
    </location>
</feature>
<feature type="transmembrane region" description="Helical" evidence="10">
    <location>
        <begin position="220"/>
        <end position="242"/>
    </location>
</feature>
<dbReference type="PANTHER" id="PTHR11003:SF342">
    <property type="entry name" value="OUTWARD-RECTIFIER POTASSIUM CHANNEL TOK1"/>
    <property type="match status" value="1"/>
</dbReference>
<evidence type="ECO:0000256" key="6">
    <source>
        <dbReference type="ARBA" id="ARBA00023136"/>
    </source>
</evidence>
<dbReference type="SUPFAM" id="SSF81324">
    <property type="entry name" value="Voltage-gated potassium channels"/>
    <property type="match status" value="2"/>
</dbReference>
<protein>
    <recommendedName>
        <fullName evidence="11">Potassium channel domain-containing protein</fullName>
    </recommendedName>
</protein>
<evidence type="ECO:0000256" key="8">
    <source>
        <dbReference type="RuleBase" id="RU003857"/>
    </source>
</evidence>
<dbReference type="PRINTS" id="PR01333">
    <property type="entry name" value="2POREKCHANEL"/>
</dbReference>
<evidence type="ECO:0000256" key="9">
    <source>
        <dbReference type="SAM" id="MobiDB-lite"/>
    </source>
</evidence>
<dbReference type="GO" id="GO:0005886">
    <property type="term" value="C:plasma membrane"/>
    <property type="evidence" value="ECO:0007669"/>
    <property type="project" value="TreeGrafter"/>
</dbReference>
<evidence type="ECO:0000256" key="1">
    <source>
        <dbReference type="ARBA" id="ARBA00004141"/>
    </source>
</evidence>
<feature type="transmembrane region" description="Helical" evidence="10">
    <location>
        <begin position="413"/>
        <end position="430"/>
    </location>
</feature>
<gene>
    <name evidence="12" type="ORF">ASPSYDRAFT_1049955</name>
</gene>
<keyword evidence="7 8" id="KW-0407">Ion channel</keyword>
<sequence>MSQKIALNHATREKATESRKDDSSSAWSKFQKNFHMRPPDDDEPQDWWFASTAIPLAAATTGPLASLMSVVALVTPWRSNILPGQLGVDGTPVQMGIGDPQWGIALNATSLAFGILGNFFLLCNFTRLVRYIIALPVSIFLWMSSTVILIGLTVSMELYHSPIPPNQSYSQGYWSAVISAVLYLLLSVILMVNMLGYFLGHYPRNFTLTSDQRTLILQTTSFVVWLAIGGVIFCHVIDISYANAVYFSDVTVLTVGFGDITPTTALGRGLVFPYAVIGIVMLGLVISSIHRFVQQIERQDVLLHHAERKRKAVVRRSGETGSYAEIDYQQRFTRRKPIISTIHAFSWISRGSTPFKFSQMKEERDRFDAMRAIQNGTVRYRRWVNLVISILIFGIMWAVGAVIFWALEDDLTYFQALYFGFTSLLTIGYGEITPNTNASRPFFVVWSLLAVPTMTSLISKMSETLVDGYQKATNVVADWTVLPQSRHYRAVISRCSAVVKNIGASRNPSPGYNESDLERGRREKQTEPSSRAREQSSGRVSLESLAKSPRRSTHTLGQQLVYAIQKTIKDAVSGQRKRYSYEEWVSFIRLIQFTHIKGGRDGEEGDESIRLDEDEYGLLNWDWIGQDSPLLAEKTEPEWVLDRLCESLGRFLARVEP</sequence>
<accession>A0A1L9TD02</accession>
<dbReference type="GO" id="GO:0022841">
    <property type="term" value="F:potassium ion leak channel activity"/>
    <property type="evidence" value="ECO:0007669"/>
    <property type="project" value="TreeGrafter"/>
</dbReference>
<feature type="region of interest" description="Disordered" evidence="9">
    <location>
        <begin position="1"/>
        <end position="41"/>
    </location>
</feature>
<dbReference type="InterPro" id="IPR003280">
    <property type="entry name" value="2pore_dom_K_chnl"/>
</dbReference>
<dbReference type="FunFam" id="1.10.287.70:FF:000182">
    <property type="entry name" value="Outward-rectifier potassium channel TOK1"/>
    <property type="match status" value="1"/>
</dbReference>
<dbReference type="Pfam" id="PF07885">
    <property type="entry name" value="Ion_trans_2"/>
    <property type="match status" value="2"/>
</dbReference>
<comment type="subcellular location">
    <subcellularLocation>
        <location evidence="1">Membrane</location>
        <topology evidence="1">Multi-pass membrane protein</topology>
    </subcellularLocation>
</comment>
<evidence type="ECO:0000256" key="2">
    <source>
        <dbReference type="ARBA" id="ARBA00022448"/>
    </source>
</evidence>
<feature type="transmembrane region" description="Helical" evidence="10">
    <location>
        <begin position="442"/>
        <end position="459"/>
    </location>
</feature>
<dbReference type="OrthoDB" id="297496at2759"/>
<name>A0A1L9TD02_9EURO</name>
<dbReference type="GO" id="GO:0015271">
    <property type="term" value="F:outward rectifier potassium channel activity"/>
    <property type="evidence" value="ECO:0007669"/>
    <property type="project" value="TreeGrafter"/>
</dbReference>
<keyword evidence="13" id="KW-1185">Reference proteome</keyword>